<keyword evidence="2" id="KW-1185">Reference proteome</keyword>
<proteinExistence type="predicted"/>
<gene>
    <name evidence="1" type="ORF">PSANT_03447</name>
</gene>
<sequence length="414" mass="44815">MLIEAYIHSPCAEWGYELDKITRLQRSRLHSGVKAHRGGADESAFTHTAAPCEGPLAALPRHLAVILLARLQRRTSVIFGSVSYAFQPQKPSEGDQKNGQETGVVEASNTKRLQLGVDRGHVGGCQPTRGSPTSPCAAGNRVELGCPRPFSTVSHPRLGQLTALQEGYRHVRPRRGGRGETAWARVAWKQSLRLIFVFVREHHTVSDAPGSSETDRPTLEWHPCSAALMLYRHRATIHTWQRSILGLEEMTWAAGALWDRTKPRSVGQCTMTNAVGLARRGKLREDGHGRSITSPRSVALWMSDAWGPPAATRLANPSAFRQTFQMVQVSACLCAHLHTSVERCSGGNQWTNGGDVGAYTPADGSGGGGSGGGGKLANLSSNWRLSSCTSGHRCGCMRIHAHPVNCCTGRRVTA</sequence>
<dbReference type="Proteomes" id="UP000325008">
    <property type="component" value="Unassembled WGS sequence"/>
</dbReference>
<dbReference type="EMBL" id="OOIQ01000007">
    <property type="protein sequence ID" value="SPO45761.1"/>
    <property type="molecule type" value="Genomic_DNA"/>
</dbReference>
<organism evidence="1 2">
    <name type="scientific">Pseudozyma antarctica</name>
    <name type="common">Yeast</name>
    <name type="synonym">Candida antarctica</name>
    <dbReference type="NCBI Taxonomy" id="84753"/>
    <lineage>
        <taxon>Eukaryota</taxon>
        <taxon>Fungi</taxon>
        <taxon>Dikarya</taxon>
        <taxon>Basidiomycota</taxon>
        <taxon>Ustilaginomycotina</taxon>
        <taxon>Ustilaginomycetes</taxon>
        <taxon>Ustilaginales</taxon>
        <taxon>Ustilaginaceae</taxon>
        <taxon>Moesziomyces</taxon>
    </lineage>
</organism>
<name>A0A5C3FQK5_PSEA2</name>
<comment type="caution">
    <text evidence="1">The sequence shown here is derived from an EMBL/GenBank/DDBJ whole genome shotgun (WGS) entry which is preliminary data.</text>
</comment>
<evidence type="ECO:0000313" key="1">
    <source>
        <dbReference type="EMBL" id="SPO45761.1"/>
    </source>
</evidence>
<protein>
    <submittedName>
        <fullName evidence="1">Uncharacterized protein</fullName>
    </submittedName>
</protein>
<dbReference type="OrthoDB" id="10569120at2759"/>
<evidence type="ECO:0000313" key="2">
    <source>
        <dbReference type="Proteomes" id="UP000325008"/>
    </source>
</evidence>
<reference evidence="1" key="1">
    <citation type="submission" date="2018-03" db="EMBL/GenBank/DDBJ databases">
        <authorList>
            <person name="Guldener U."/>
        </authorList>
    </citation>
    <scope>NUCLEOTIDE SEQUENCE [LARGE SCALE GENOMIC DNA]</scope>
    <source>
        <strain evidence="1">ATCC34888</strain>
    </source>
</reference>
<dbReference type="AlphaFoldDB" id="A0A5C3FQK5"/>
<accession>A0A5C3FQK5</accession>